<dbReference type="AlphaFoldDB" id="A0A553QTQ6"/>
<dbReference type="OrthoDB" id="196165at2759"/>
<dbReference type="Proteomes" id="UP000316079">
    <property type="component" value="Unassembled WGS sequence"/>
</dbReference>
<name>A0A553QTQ6_9TELE</name>
<evidence type="ECO:0000313" key="2">
    <source>
        <dbReference type="EMBL" id="TRY93334.1"/>
    </source>
</evidence>
<dbReference type="Pfam" id="PF07647">
    <property type="entry name" value="SAM_2"/>
    <property type="match status" value="1"/>
</dbReference>
<dbReference type="Gene3D" id="1.10.150.50">
    <property type="entry name" value="Transcription Factor, Ets-1"/>
    <property type="match status" value="1"/>
</dbReference>
<keyword evidence="3" id="KW-1185">Reference proteome</keyword>
<reference evidence="2 3" key="1">
    <citation type="journal article" date="2019" name="Sci. Data">
        <title>Hybrid genome assembly and annotation of Danionella translucida.</title>
        <authorList>
            <person name="Kadobianskyi M."/>
            <person name="Schulze L."/>
            <person name="Schuelke M."/>
            <person name="Judkewitz B."/>
        </authorList>
    </citation>
    <scope>NUCLEOTIDE SEQUENCE [LARGE SCALE GENOMIC DNA]</scope>
    <source>
        <strain evidence="2 3">Bolton</strain>
    </source>
</reference>
<organism evidence="2 3">
    <name type="scientific">Danionella cerebrum</name>
    <dbReference type="NCBI Taxonomy" id="2873325"/>
    <lineage>
        <taxon>Eukaryota</taxon>
        <taxon>Metazoa</taxon>
        <taxon>Chordata</taxon>
        <taxon>Craniata</taxon>
        <taxon>Vertebrata</taxon>
        <taxon>Euteleostomi</taxon>
        <taxon>Actinopterygii</taxon>
        <taxon>Neopterygii</taxon>
        <taxon>Teleostei</taxon>
        <taxon>Ostariophysi</taxon>
        <taxon>Cypriniformes</taxon>
        <taxon>Danionidae</taxon>
        <taxon>Danioninae</taxon>
        <taxon>Danionella</taxon>
    </lineage>
</organism>
<gene>
    <name evidence="2" type="ORF">DNTS_024557</name>
</gene>
<dbReference type="InterPro" id="IPR013761">
    <property type="entry name" value="SAM/pointed_sf"/>
</dbReference>
<dbReference type="InterPro" id="IPR001660">
    <property type="entry name" value="SAM"/>
</dbReference>
<evidence type="ECO:0000259" key="1">
    <source>
        <dbReference type="PROSITE" id="PS50105"/>
    </source>
</evidence>
<sequence length="250" mass="28271">MNRDGDGESTVCPRRHSFFSSPGHELMLGVTRITLSERTLYDFTKETTFQSHLLRYDETSRSEASEELLLCSCGRFCPCALLLKKLYRPLGASYCSVWVRGLDTEGGFSLCTCVVQRWGTEEVAVWLEQLSLGEYKDTFIRHDIRGSELLHLERRDLKVYTHPLAVPQIKPNALSLSSYLSPCLLLFVLHCSAWLPVSRSELPRCCDACRFSEELIDAGKTKDLGISKVGHMKRILQGTKDLAKSSMLEL</sequence>
<dbReference type="PROSITE" id="PS50105">
    <property type="entry name" value="SAM_DOMAIN"/>
    <property type="match status" value="1"/>
</dbReference>
<proteinExistence type="predicted"/>
<evidence type="ECO:0000313" key="3">
    <source>
        <dbReference type="Proteomes" id="UP000316079"/>
    </source>
</evidence>
<comment type="caution">
    <text evidence="2">The sequence shown here is derived from an EMBL/GenBank/DDBJ whole genome shotgun (WGS) entry which is preliminary data.</text>
</comment>
<protein>
    <recommendedName>
        <fullName evidence="1">SAM domain-containing protein</fullName>
    </recommendedName>
</protein>
<accession>A0A553QTQ6</accession>
<dbReference type="EMBL" id="SRMA01025550">
    <property type="protein sequence ID" value="TRY93334.1"/>
    <property type="molecule type" value="Genomic_DNA"/>
</dbReference>
<feature type="domain" description="SAM" evidence="1">
    <location>
        <begin position="118"/>
        <end position="166"/>
    </location>
</feature>
<dbReference type="SUPFAM" id="SSF47769">
    <property type="entry name" value="SAM/Pointed domain"/>
    <property type="match status" value="1"/>
</dbReference>